<dbReference type="AlphaFoldDB" id="A0A7V8LT78"/>
<organism evidence="2 4">
    <name type="scientific">Mycobacteroides immunogenum</name>
    <dbReference type="NCBI Taxonomy" id="83262"/>
    <lineage>
        <taxon>Bacteria</taxon>
        <taxon>Bacillati</taxon>
        <taxon>Actinomycetota</taxon>
        <taxon>Actinomycetes</taxon>
        <taxon>Mycobacteriales</taxon>
        <taxon>Mycobacteriaceae</taxon>
        <taxon>Mycobacteroides</taxon>
    </lineage>
</organism>
<feature type="region of interest" description="Disordered" evidence="1">
    <location>
        <begin position="68"/>
        <end position="91"/>
    </location>
</feature>
<proteinExistence type="predicted"/>
<evidence type="ECO:0000313" key="5">
    <source>
        <dbReference type="Proteomes" id="UP000037962"/>
    </source>
</evidence>
<keyword evidence="5" id="KW-1185">Reference proteome</keyword>
<dbReference type="Proteomes" id="UP000037962">
    <property type="component" value="Unassembled WGS sequence"/>
</dbReference>
<dbReference type="EMBL" id="LJFO01000001">
    <property type="protein sequence ID" value="KPG17721.1"/>
    <property type="molecule type" value="Genomic_DNA"/>
</dbReference>
<feature type="compositionally biased region" description="Low complexity" evidence="1">
    <location>
        <begin position="68"/>
        <end position="82"/>
    </location>
</feature>
<dbReference type="EMBL" id="LJFS01000001">
    <property type="protein sequence ID" value="KPG37585.1"/>
    <property type="molecule type" value="Genomic_DNA"/>
</dbReference>
<dbReference type="Proteomes" id="UP000037843">
    <property type="component" value="Unassembled WGS sequence"/>
</dbReference>
<accession>A0A7V8LT78</accession>
<name>A0A7V8LT78_9MYCO</name>
<reference evidence="4 5" key="1">
    <citation type="submission" date="2015-09" db="EMBL/GenBank/DDBJ databases">
        <title>Genome Sequences of Mycobacterium immunogenum Isolates, Recuperated from a Chloraminated Drinking Water Distribution System Simulator Subjected to Episodes of Nitrification.</title>
        <authorList>
            <person name="Gomez-Alvarez V."/>
            <person name="Revetta R.P."/>
        </authorList>
    </citation>
    <scope>NUCLEOTIDE SEQUENCE [LARGE SCALE GENOMIC DNA]</scope>
    <source>
        <strain evidence="2 4">H008</strain>
        <strain evidence="3 5">H076</strain>
    </source>
</reference>
<evidence type="ECO:0000256" key="1">
    <source>
        <dbReference type="SAM" id="MobiDB-lite"/>
    </source>
</evidence>
<comment type="caution">
    <text evidence="2">The sequence shown here is derived from an EMBL/GenBank/DDBJ whole genome shotgun (WGS) entry which is preliminary data.</text>
</comment>
<evidence type="ECO:0000313" key="3">
    <source>
        <dbReference type="EMBL" id="KPG37585.1"/>
    </source>
</evidence>
<evidence type="ECO:0000313" key="2">
    <source>
        <dbReference type="EMBL" id="KPG17721.1"/>
    </source>
</evidence>
<sequence length="145" mass="14821">MGEYGSHSDEVAAAVSKDWTCQGWAHTDESLRLALGHPPQELPQPPEDDICCAAVVYFATCQAAAPTVTTAATPHTASPTKPIVAEPNSAASPPVAKMAAAAAWAGASIRRGLPCGARRNASADSAANSPARAMVTMAAINTRLV</sequence>
<gene>
    <name evidence="2" type="ORF">AN908_00660</name>
    <name evidence="3" type="ORF">AN912_00915</name>
</gene>
<evidence type="ECO:0000313" key="4">
    <source>
        <dbReference type="Proteomes" id="UP000037843"/>
    </source>
</evidence>
<protein>
    <submittedName>
        <fullName evidence="2">Uncharacterized protein</fullName>
    </submittedName>
</protein>